<dbReference type="Proteomes" id="UP000008645">
    <property type="component" value="Chromosome"/>
</dbReference>
<dbReference type="HOGENOM" id="CLU_1198718_0_0_14"/>
<organism evidence="2 3">
    <name type="scientific">Mycoplasma suis (strain KI_3806)</name>
    <dbReference type="NCBI Taxonomy" id="708248"/>
    <lineage>
        <taxon>Bacteria</taxon>
        <taxon>Bacillati</taxon>
        <taxon>Mycoplasmatota</taxon>
        <taxon>Mollicutes</taxon>
        <taxon>Mycoplasmataceae</taxon>
        <taxon>Mycoplasma</taxon>
    </lineage>
</organism>
<protein>
    <submittedName>
        <fullName evidence="2">Uncharacterized protein</fullName>
    </submittedName>
</protein>
<evidence type="ECO:0000256" key="1">
    <source>
        <dbReference type="SAM" id="MobiDB-lite"/>
    </source>
</evidence>
<feature type="region of interest" description="Disordered" evidence="1">
    <location>
        <begin position="109"/>
        <end position="131"/>
    </location>
</feature>
<dbReference type="RefSeq" id="WP_013608971.1">
    <property type="nucleotide sequence ID" value="NC_015153.1"/>
</dbReference>
<sequence>MALGHFLLPLVLVGGVASGGAATFLFKKEYDGDANTITIYKRTGGGHLKLGGPEKEELPLSSTSFLVIDKDGWRHNIDNQNGSSFRLTTGNYTRDVSEQKDWANVLREEEFGDDGRESKHRNPVVPKEKKGNNKFHGDLTIYVGGATCADINRKFSDLKHKSLQEGQENFLPFFEKNSNTERIDENHLSLVMWECQNAENKNSDKEFLKDLKEALPNSPNSVGENHLYFVL</sequence>
<accession>F0V3E2</accession>
<gene>
    <name evidence="2" type="ORF">MSUIS_02710</name>
</gene>
<reference evidence="2 3" key="1">
    <citation type="journal article" date="2011" name="J. Bacteriol.">
        <title>Complete genome sequence of the hemotrophic Mycoplasma suis strain KI3806.</title>
        <authorList>
            <person name="Oehlerking J."/>
            <person name="Kube M."/>
            <person name="Felder K.M."/>
            <person name="Matter D."/>
            <person name="Wittenbrink M.M."/>
            <person name="Schwarzenbach S."/>
            <person name="Kramer M.M."/>
            <person name="Hoelzle K."/>
            <person name="Hoelzle L.E."/>
        </authorList>
    </citation>
    <scope>NUCLEOTIDE SEQUENCE [LARGE SCALE GENOMIC DNA]</scope>
    <source>
        <strain evidence="3">KI_3806</strain>
    </source>
</reference>
<evidence type="ECO:0000313" key="2">
    <source>
        <dbReference type="EMBL" id="CBZ40364.1"/>
    </source>
</evidence>
<dbReference type="KEGG" id="msk:MSUIS_02710"/>
<proteinExistence type="predicted"/>
<dbReference type="AlphaFoldDB" id="F0V3E2"/>
<name>F0V3E2_MYCS3</name>
<evidence type="ECO:0000313" key="3">
    <source>
        <dbReference type="Proteomes" id="UP000008645"/>
    </source>
</evidence>
<dbReference type="EMBL" id="FQ790233">
    <property type="protein sequence ID" value="CBZ40364.1"/>
    <property type="molecule type" value="Genomic_DNA"/>
</dbReference>